<evidence type="ECO:0000313" key="1">
    <source>
        <dbReference type="EMBL" id="QTA79577.1"/>
    </source>
</evidence>
<dbReference type="Proteomes" id="UP000663720">
    <property type="component" value="Chromosome"/>
</dbReference>
<dbReference type="AlphaFoldDB" id="A0A975B6K6"/>
<gene>
    <name evidence="1" type="ORF">dnl_18510</name>
</gene>
<name>A0A975B6K6_9BACT</name>
<proteinExistence type="predicted"/>
<organism evidence="1 2">
    <name type="scientific">Desulfonema limicola</name>
    <dbReference type="NCBI Taxonomy" id="45656"/>
    <lineage>
        <taxon>Bacteria</taxon>
        <taxon>Pseudomonadati</taxon>
        <taxon>Thermodesulfobacteriota</taxon>
        <taxon>Desulfobacteria</taxon>
        <taxon>Desulfobacterales</taxon>
        <taxon>Desulfococcaceae</taxon>
        <taxon>Desulfonema</taxon>
    </lineage>
</organism>
<dbReference type="InterPro" id="IPR037010">
    <property type="entry name" value="VitB12-dep_Met_synth_activ_sf"/>
</dbReference>
<dbReference type="Gene3D" id="3.40.109.40">
    <property type="match status" value="1"/>
</dbReference>
<dbReference type="EMBL" id="CP061799">
    <property type="protein sequence ID" value="QTA79577.1"/>
    <property type="molecule type" value="Genomic_DNA"/>
</dbReference>
<protein>
    <submittedName>
        <fullName evidence="1">Methionine domain-containing protein</fullName>
    </submittedName>
</protein>
<sequence length="239" mass="26447">MNIMTDISISITSEEVIQSMTLGKRDNSWMRQEIDKAVQIAQNLWNPAIVYAWADVKEISGQSLTLVNHNNSKSVILHIGPHVNLMIKAQKAFISVNTIGEELDRHVKELNRRNDRIGAFLLDSAGVVALSKVGDAASRIAEKQAIDRGWGTGARLSPGSLTGWPIEDQHPLCSLLLLKNSGIRLNEHNILIPFKSASGMIGIGPEYREQKVSSVCRLCIHKNTCWRSTELVCGDLNQD</sequence>
<keyword evidence="2" id="KW-1185">Reference proteome</keyword>
<dbReference type="SUPFAM" id="SSF56507">
    <property type="entry name" value="Methionine synthase activation domain-like"/>
    <property type="match status" value="1"/>
</dbReference>
<accession>A0A975B6K6</accession>
<dbReference type="GO" id="GO:0008705">
    <property type="term" value="F:methionine synthase activity"/>
    <property type="evidence" value="ECO:0007669"/>
    <property type="project" value="InterPro"/>
</dbReference>
<dbReference type="RefSeq" id="WP_207691314.1">
    <property type="nucleotide sequence ID" value="NZ_CP061799.1"/>
</dbReference>
<dbReference type="KEGG" id="dli:dnl_18510"/>
<evidence type="ECO:0000313" key="2">
    <source>
        <dbReference type="Proteomes" id="UP000663720"/>
    </source>
</evidence>
<reference evidence="1" key="1">
    <citation type="journal article" date="2021" name="Microb. Physiol.">
        <title>Proteogenomic Insights into the Physiology of Marine, Sulfate-Reducing, Filamentous Desulfonema limicola and Desulfonema magnum.</title>
        <authorList>
            <person name="Schnaars V."/>
            <person name="Wohlbrand L."/>
            <person name="Scheve S."/>
            <person name="Hinrichs C."/>
            <person name="Reinhardt R."/>
            <person name="Rabus R."/>
        </authorList>
    </citation>
    <scope>NUCLEOTIDE SEQUENCE</scope>
    <source>
        <strain evidence="1">5ac10</strain>
    </source>
</reference>